<feature type="domain" description="O-methyltransferase C-terminal" evidence="5">
    <location>
        <begin position="211"/>
        <end position="356"/>
    </location>
</feature>
<dbReference type="SUPFAM" id="SSF46785">
    <property type="entry name" value="Winged helix' DNA-binding domain"/>
    <property type="match status" value="1"/>
</dbReference>
<dbReference type="SUPFAM" id="SSF53335">
    <property type="entry name" value="S-adenosyl-L-methionine-dependent methyltransferases"/>
    <property type="match status" value="1"/>
</dbReference>
<evidence type="ECO:0000256" key="4">
    <source>
        <dbReference type="PIRSR" id="PIRSR005739-1"/>
    </source>
</evidence>
<dbReference type="KEGG" id="gsl:Gasu_60750"/>
<protein>
    <submittedName>
        <fullName evidence="7">O-methyltransferase</fullName>
    </submittedName>
</protein>
<dbReference type="GO" id="GO:0046983">
    <property type="term" value="F:protein dimerization activity"/>
    <property type="evidence" value="ECO:0007669"/>
    <property type="project" value="InterPro"/>
</dbReference>
<feature type="active site" description="Proton acceptor" evidence="4">
    <location>
        <position position="287"/>
    </location>
</feature>
<dbReference type="Pfam" id="PF00891">
    <property type="entry name" value="Methyltransf_2"/>
    <property type="match status" value="1"/>
</dbReference>
<gene>
    <name evidence="7" type="ORF">Gasu_60750</name>
</gene>
<evidence type="ECO:0000259" key="6">
    <source>
        <dbReference type="Pfam" id="PF08100"/>
    </source>
</evidence>
<dbReference type="Proteomes" id="UP000030680">
    <property type="component" value="Unassembled WGS sequence"/>
</dbReference>
<dbReference type="InterPro" id="IPR012967">
    <property type="entry name" value="COMT_dimerisation"/>
</dbReference>
<dbReference type="STRING" id="130081.M2XSA9"/>
<dbReference type="AlphaFoldDB" id="M2XSA9"/>
<dbReference type="PANTHER" id="PTHR43712">
    <property type="entry name" value="PUTATIVE (AFU_ORTHOLOGUE AFUA_4G14580)-RELATED"/>
    <property type="match status" value="1"/>
</dbReference>
<organism evidence="7 8">
    <name type="scientific">Galdieria sulphuraria</name>
    <name type="common">Red alga</name>
    <dbReference type="NCBI Taxonomy" id="130081"/>
    <lineage>
        <taxon>Eukaryota</taxon>
        <taxon>Rhodophyta</taxon>
        <taxon>Bangiophyceae</taxon>
        <taxon>Galdieriales</taxon>
        <taxon>Galdieriaceae</taxon>
        <taxon>Galdieria</taxon>
    </lineage>
</organism>
<dbReference type="InterPro" id="IPR016461">
    <property type="entry name" value="COMT-like"/>
</dbReference>
<keyword evidence="2 7" id="KW-0808">Transferase</keyword>
<proteinExistence type="predicted"/>
<dbReference type="CDD" id="cd02440">
    <property type="entry name" value="AdoMet_MTases"/>
    <property type="match status" value="1"/>
</dbReference>
<keyword evidence="8" id="KW-1185">Reference proteome</keyword>
<dbReference type="InterPro" id="IPR036388">
    <property type="entry name" value="WH-like_DNA-bd_sf"/>
</dbReference>
<dbReference type="GO" id="GO:0008171">
    <property type="term" value="F:O-methyltransferase activity"/>
    <property type="evidence" value="ECO:0007669"/>
    <property type="project" value="InterPro"/>
</dbReference>
<keyword evidence="1 7" id="KW-0489">Methyltransferase</keyword>
<dbReference type="PROSITE" id="PS51683">
    <property type="entry name" value="SAM_OMT_II"/>
    <property type="match status" value="1"/>
</dbReference>
<dbReference type="OrthoDB" id="10267058at2759"/>
<accession>M2XSA9</accession>
<dbReference type="InterPro" id="IPR036390">
    <property type="entry name" value="WH_DNA-bd_sf"/>
</dbReference>
<name>M2XSA9_GALSU</name>
<feature type="domain" description="O-methyltransferase dimerisation" evidence="6">
    <location>
        <begin position="58"/>
        <end position="133"/>
    </location>
</feature>
<dbReference type="InterPro" id="IPR029063">
    <property type="entry name" value="SAM-dependent_MTases_sf"/>
</dbReference>
<evidence type="ECO:0000256" key="1">
    <source>
        <dbReference type="ARBA" id="ARBA00022603"/>
    </source>
</evidence>
<dbReference type="OMA" id="QGDSILW"/>
<dbReference type="Gramene" id="EME26299">
    <property type="protein sequence ID" value="EME26299"/>
    <property type="gene ID" value="Gasu_60750"/>
</dbReference>
<dbReference type="Gene3D" id="1.10.10.10">
    <property type="entry name" value="Winged helix-like DNA-binding domain superfamily/Winged helix DNA-binding domain"/>
    <property type="match status" value="1"/>
</dbReference>
<dbReference type="eggNOG" id="KOG3178">
    <property type="taxonomic scope" value="Eukaryota"/>
</dbReference>
<dbReference type="GO" id="GO:0032259">
    <property type="term" value="P:methylation"/>
    <property type="evidence" value="ECO:0007669"/>
    <property type="project" value="UniProtKB-KW"/>
</dbReference>
<dbReference type="EMBL" id="KB454554">
    <property type="protein sequence ID" value="EME26299.1"/>
    <property type="molecule type" value="Genomic_DNA"/>
</dbReference>
<evidence type="ECO:0000259" key="5">
    <source>
        <dbReference type="Pfam" id="PF00891"/>
    </source>
</evidence>
<dbReference type="RefSeq" id="XP_005702819.1">
    <property type="nucleotide sequence ID" value="XM_005702762.1"/>
</dbReference>
<dbReference type="InterPro" id="IPR001077">
    <property type="entry name" value="COMT_C"/>
</dbReference>
<evidence type="ECO:0000313" key="7">
    <source>
        <dbReference type="EMBL" id="EME26299.1"/>
    </source>
</evidence>
<dbReference type="Gene3D" id="3.40.50.150">
    <property type="entry name" value="Vaccinia Virus protein VP39"/>
    <property type="match status" value="1"/>
</dbReference>
<evidence type="ECO:0000313" key="8">
    <source>
        <dbReference type="Proteomes" id="UP000030680"/>
    </source>
</evidence>
<reference evidence="8" key="1">
    <citation type="journal article" date="2013" name="Science">
        <title>Gene transfer from bacteria and archaea facilitated evolution of an extremophilic eukaryote.</title>
        <authorList>
            <person name="Schonknecht G."/>
            <person name="Chen W.H."/>
            <person name="Ternes C.M."/>
            <person name="Barbier G.G."/>
            <person name="Shrestha R.P."/>
            <person name="Stanke M."/>
            <person name="Brautigam A."/>
            <person name="Baker B.J."/>
            <person name="Banfield J.F."/>
            <person name="Garavito R.M."/>
            <person name="Carr K."/>
            <person name="Wilkerson C."/>
            <person name="Rensing S.A."/>
            <person name="Gagneul D."/>
            <person name="Dickenson N.E."/>
            <person name="Oesterhelt C."/>
            <person name="Lercher M.J."/>
            <person name="Weber A.P."/>
        </authorList>
    </citation>
    <scope>NUCLEOTIDE SEQUENCE [LARGE SCALE GENOMIC DNA]</scope>
    <source>
        <strain evidence="8">074W</strain>
    </source>
</reference>
<dbReference type="PANTHER" id="PTHR43712:SF2">
    <property type="entry name" value="O-METHYLTRANSFERASE CICE"/>
    <property type="match status" value="1"/>
</dbReference>
<keyword evidence="3" id="KW-0949">S-adenosyl-L-methionine</keyword>
<dbReference type="GeneID" id="17085283"/>
<sequence>MTRVSFIVCLDKNLFLNRNKFSSVCSRQPCCAFHHKYRYPIMASQDDREQQLQQISRIIHGYTGARTLMTAIQLSVFTHIAQGNHSVEQIARAADANSRGISKLLDALVGMEFLKKDKPNHYELLPCSARFLVKSSPEYVGAMHENDDHWIAWSNLNNVIKTGQPCMTVDQEKKAEEFFPHLVKSLHQMSLGKANRLAEKLLEGRQDVALEVIDIACGSGVWSIPLAEKSNKVRVTAQDFPKILELTKSYVRHHEVDKQFNYLAGDLKTVDLGEQKYDIAILGNIVHSEGEKSSKTLFHKLAQALKPQGKVVVIDMFPNNERTGPAYPLLFALNMLVNTTEGDTFTFEEYRQWFIEANIPHVSMLEVAPEFSVIVAQLA</sequence>
<evidence type="ECO:0000256" key="2">
    <source>
        <dbReference type="ARBA" id="ARBA00022679"/>
    </source>
</evidence>
<dbReference type="Pfam" id="PF08100">
    <property type="entry name" value="Dimerisation"/>
    <property type="match status" value="1"/>
</dbReference>
<dbReference type="PIRSF" id="PIRSF005739">
    <property type="entry name" value="O-mtase"/>
    <property type="match status" value="1"/>
</dbReference>
<evidence type="ECO:0000256" key="3">
    <source>
        <dbReference type="ARBA" id="ARBA00022691"/>
    </source>
</evidence>